<organism evidence="3 4">
    <name type="scientific">Rhizodiscina lignyota</name>
    <dbReference type="NCBI Taxonomy" id="1504668"/>
    <lineage>
        <taxon>Eukaryota</taxon>
        <taxon>Fungi</taxon>
        <taxon>Dikarya</taxon>
        <taxon>Ascomycota</taxon>
        <taxon>Pezizomycotina</taxon>
        <taxon>Dothideomycetes</taxon>
        <taxon>Pleosporomycetidae</taxon>
        <taxon>Aulographales</taxon>
        <taxon>Rhizodiscinaceae</taxon>
        <taxon>Rhizodiscina</taxon>
    </lineage>
</organism>
<accession>A0A9P4IES0</accession>
<gene>
    <name evidence="3" type="ORF">NA57DRAFT_73845</name>
</gene>
<name>A0A9P4IES0_9PEZI</name>
<feature type="transmembrane region" description="Helical" evidence="2">
    <location>
        <begin position="12"/>
        <end position="31"/>
    </location>
</feature>
<dbReference type="InterPro" id="IPR052413">
    <property type="entry name" value="SUR7_domain"/>
</dbReference>
<keyword evidence="2" id="KW-1133">Transmembrane helix</keyword>
<feature type="transmembrane region" description="Helical" evidence="2">
    <location>
        <begin position="150"/>
        <end position="170"/>
    </location>
</feature>
<dbReference type="GO" id="GO:0031505">
    <property type="term" value="P:fungal-type cell wall organization"/>
    <property type="evidence" value="ECO:0007669"/>
    <property type="project" value="TreeGrafter"/>
</dbReference>
<dbReference type="GO" id="GO:0051285">
    <property type="term" value="C:cell cortex of cell tip"/>
    <property type="evidence" value="ECO:0007669"/>
    <property type="project" value="TreeGrafter"/>
</dbReference>
<proteinExistence type="predicted"/>
<evidence type="ECO:0000256" key="1">
    <source>
        <dbReference type="SAM" id="MobiDB-lite"/>
    </source>
</evidence>
<dbReference type="PANTHER" id="PTHR28019:SF2">
    <property type="entry name" value="CELL MEMBRANE PROTEIN YLR413W-RELATED"/>
    <property type="match status" value="1"/>
</dbReference>
<protein>
    <submittedName>
        <fullName evidence="3">Uncharacterized protein</fullName>
    </submittedName>
</protein>
<dbReference type="Pfam" id="PF06687">
    <property type="entry name" value="SUR7"/>
    <property type="match status" value="1"/>
</dbReference>
<keyword evidence="2" id="KW-0472">Membrane</keyword>
<evidence type="ECO:0000313" key="4">
    <source>
        <dbReference type="Proteomes" id="UP000799772"/>
    </source>
</evidence>
<sequence length="387" mass="41757">MAGHVFSNIISFALSLISIILIVIVVIAGSHPHLLTDFYFLKINIQWLDVPSKLSNATILNDLYILTGTDWVGRGATKGSLGIGDSYTVGLLAACSEYGHKQNCTSPKIGFHFNPVSDLHLQKTALQGSFPSGLLSATNSYKSISPFMGGAYYASVVLLFLAMITGCFASRKAAVGIFSAVLAFLASVLLLAASITEPIIFSKLANEINSAFRKNGIDASFGSKTIVVSFIATFLALAVSLILVFRSRSARQRRPRAPRSNSGTRKLQLSTRDIEPEKGQAAASRKTPFSAVLQRIPTFGAARYTQIERQPKVVATGAHSRRGSADDDRELLFQADGVQGNVIHEHDEEHEPQGYAHDGPRGIQMQSVGGRATRDINLAYEPFSRGA</sequence>
<dbReference type="EMBL" id="ML978124">
    <property type="protein sequence ID" value="KAF2100235.1"/>
    <property type="molecule type" value="Genomic_DNA"/>
</dbReference>
<dbReference type="GO" id="GO:0005886">
    <property type="term" value="C:plasma membrane"/>
    <property type="evidence" value="ECO:0007669"/>
    <property type="project" value="InterPro"/>
</dbReference>
<feature type="transmembrane region" description="Helical" evidence="2">
    <location>
        <begin position="177"/>
        <end position="201"/>
    </location>
</feature>
<reference evidence="3" key="1">
    <citation type="journal article" date="2020" name="Stud. Mycol.">
        <title>101 Dothideomycetes genomes: a test case for predicting lifestyles and emergence of pathogens.</title>
        <authorList>
            <person name="Haridas S."/>
            <person name="Albert R."/>
            <person name="Binder M."/>
            <person name="Bloem J."/>
            <person name="Labutti K."/>
            <person name="Salamov A."/>
            <person name="Andreopoulos B."/>
            <person name="Baker S."/>
            <person name="Barry K."/>
            <person name="Bills G."/>
            <person name="Bluhm B."/>
            <person name="Cannon C."/>
            <person name="Castanera R."/>
            <person name="Culley D."/>
            <person name="Daum C."/>
            <person name="Ezra D."/>
            <person name="Gonzalez J."/>
            <person name="Henrissat B."/>
            <person name="Kuo A."/>
            <person name="Liang C."/>
            <person name="Lipzen A."/>
            <person name="Lutzoni F."/>
            <person name="Magnuson J."/>
            <person name="Mondo S."/>
            <person name="Nolan M."/>
            <person name="Ohm R."/>
            <person name="Pangilinan J."/>
            <person name="Park H.-J."/>
            <person name="Ramirez L."/>
            <person name="Alfaro M."/>
            <person name="Sun H."/>
            <person name="Tritt A."/>
            <person name="Yoshinaga Y."/>
            <person name="Zwiers L.-H."/>
            <person name="Turgeon B."/>
            <person name="Goodwin S."/>
            <person name="Spatafora J."/>
            <person name="Crous P."/>
            <person name="Grigoriev I."/>
        </authorList>
    </citation>
    <scope>NUCLEOTIDE SEQUENCE</scope>
    <source>
        <strain evidence="3">CBS 133067</strain>
    </source>
</reference>
<evidence type="ECO:0000313" key="3">
    <source>
        <dbReference type="EMBL" id="KAF2100235.1"/>
    </source>
</evidence>
<dbReference type="OrthoDB" id="4480814at2759"/>
<comment type="caution">
    <text evidence="3">The sequence shown here is derived from an EMBL/GenBank/DDBJ whole genome shotgun (WGS) entry which is preliminary data.</text>
</comment>
<keyword evidence="2" id="KW-0812">Transmembrane</keyword>
<feature type="transmembrane region" description="Helical" evidence="2">
    <location>
        <begin position="221"/>
        <end position="245"/>
    </location>
</feature>
<dbReference type="PANTHER" id="PTHR28019">
    <property type="entry name" value="CELL MEMBRANE PROTEIN YLR413W-RELATED"/>
    <property type="match status" value="1"/>
</dbReference>
<keyword evidence="4" id="KW-1185">Reference proteome</keyword>
<evidence type="ECO:0000256" key="2">
    <source>
        <dbReference type="SAM" id="Phobius"/>
    </source>
</evidence>
<dbReference type="Proteomes" id="UP000799772">
    <property type="component" value="Unassembled WGS sequence"/>
</dbReference>
<dbReference type="AlphaFoldDB" id="A0A9P4IES0"/>
<dbReference type="InterPro" id="IPR009571">
    <property type="entry name" value="SUR7/Rim9-like_fungi"/>
</dbReference>
<feature type="compositionally biased region" description="Polar residues" evidence="1">
    <location>
        <begin position="261"/>
        <end position="271"/>
    </location>
</feature>
<feature type="region of interest" description="Disordered" evidence="1">
    <location>
        <begin position="253"/>
        <end position="286"/>
    </location>
</feature>